<proteinExistence type="predicted"/>
<protein>
    <submittedName>
        <fullName evidence="1">Uncharacterized protein</fullName>
    </submittedName>
</protein>
<sequence>MLPSNFILSLRRIAAFLVHHSEPSLNEQKGFHPSYTKSMVQHAFSKLIEFQTLTSLFASFFLN</sequence>
<evidence type="ECO:0000313" key="1">
    <source>
        <dbReference type="EMBL" id="EFT83196.1"/>
    </source>
</evidence>
<keyword evidence="2" id="KW-1185">Reference proteome</keyword>
<gene>
    <name evidence="1" type="ORF">HMPREF0620_0201</name>
</gene>
<dbReference type="HOGENOM" id="CLU_2881795_0_0_11"/>
<organism evidence="1 2">
    <name type="scientific">Parascardovia denticolens DSM 10105 = JCM 12538</name>
    <dbReference type="NCBI Taxonomy" id="864564"/>
    <lineage>
        <taxon>Bacteria</taxon>
        <taxon>Bacillati</taxon>
        <taxon>Actinomycetota</taxon>
        <taxon>Actinomycetes</taxon>
        <taxon>Bifidobacteriales</taxon>
        <taxon>Bifidobacteriaceae</taxon>
        <taxon>Parascardovia</taxon>
    </lineage>
</organism>
<name>E6JZQ0_PARDN</name>
<dbReference type="EMBL" id="AEON01000001">
    <property type="protein sequence ID" value="EFT83196.1"/>
    <property type="molecule type" value="Genomic_DNA"/>
</dbReference>
<comment type="caution">
    <text evidence="1">The sequence shown here is derived from an EMBL/GenBank/DDBJ whole genome shotgun (WGS) entry which is preliminary data.</text>
</comment>
<dbReference type="Proteomes" id="UP000004946">
    <property type="component" value="Chromosome"/>
</dbReference>
<dbReference type="AlphaFoldDB" id="E6JZQ0"/>
<reference evidence="1 2" key="1">
    <citation type="submission" date="2010-12" db="EMBL/GenBank/DDBJ databases">
        <authorList>
            <person name="Muzny D."/>
            <person name="Qin X."/>
            <person name="Buhay C."/>
            <person name="Dugan-Rocha S."/>
            <person name="Ding Y."/>
            <person name="Chen G."/>
            <person name="Hawes A."/>
            <person name="Holder M."/>
            <person name="Jhangiani S."/>
            <person name="Johnson A."/>
            <person name="Khan Z."/>
            <person name="Li Z."/>
            <person name="Liu W."/>
            <person name="Liu X."/>
            <person name="Perez L."/>
            <person name="Shen H."/>
            <person name="Wang Q."/>
            <person name="Watt J."/>
            <person name="Xi L."/>
            <person name="Xin Y."/>
            <person name="Zhou J."/>
            <person name="Deng J."/>
            <person name="Jiang H."/>
            <person name="Liu Y."/>
            <person name="Qu J."/>
            <person name="Song X.-Z."/>
            <person name="Zhang L."/>
            <person name="Villasana D."/>
            <person name="Johnson A."/>
            <person name="Liu J."/>
            <person name="Liyanage D."/>
            <person name="Lorensuhewa L."/>
            <person name="Robinson T."/>
            <person name="Song A."/>
            <person name="Song B.-B."/>
            <person name="Dinh H."/>
            <person name="Thornton R."/>
            <person name="Coyle M."/>
            <person name="Francisco L."/>
            <person name="Jackson L."/>
            <person name="Javaid M."/>
            <person name="Korchina V."/>
            <person name="Kovar C."/>
            <person name="Mata R."/>
            <person name="Mathew T."/>
            <person name="Ngo R."/>
            <person name="Nguyen L."/>
            <person name="Nguyen N."/>
            <person name="Okwuonu G."/>
            <person name="Ongeri F."/>
            <person name="Pham C."/>
            <person name="Simmons D."/>
            <person name="Wilczek-Boney K."/>
            <person name="Hale W."/>
            <person name="Jakkamsetti A."/>
            <person name="Pham P."/>
            <person name="Ruth R."/>
            <person name="San Lucas F."/>
            <person name="Warren J."/>
            <person name="Zhang J."/>
            <person name="Zhao Z."/>
            <person name="Zhou C."/>
            <person name="Zhu D."/>
            <person name="Lee S."/>
            <person name="Bess C."/>
            <person name="Blankenburg K."/>
            <person name="Forbes L."/>
            <person name="Fu Q."/>
            <person name="Gubbala S."/>
            <person name="Hirani K."/>
            <person name="Jayaseelan J.C."/>
            <person name="Lara F."/>
            <person name="Munidasa M."/>
            <person name="Palculict T."/>
            <person name="Patil S."/>
            <person name="Pu L.-L."/>
            <person name="Saada N."/>
            <person name="Tang L."/>
            <person name="Weissenberger G."/>
            <person name="Zhu Y."/>
            <person name="Hemphill L."/>
            <person name="Shang Y."/>
            <person name="Youmans B."/>
            <person name="Ayvaz T."/>
            <person name="Ross M."/>
            <person name="Santibanez J."/>
            <person name="Aqrawi P."/>
            <person name="Gross S."/>
            <person name="Joshi V."/>
            <person name="Fowler G."/>
            <person name="Nazareth L."/>
            <person name="Reid J."/>
            <person name="Worley K."/>
            <person name="Petrosino J."/>
            <person name="Highlander S."/>
            <person name="Gibbs R."/>
        </authorList>
    </citation>
    <scope>NUCLEOTIDE SEQUENCE [LARGE SCALE GENOMIC DNA]</scope>
    <source>
        <strain evidence="1 2">DSM 10105</strain>
    </source>
</reference>
<dbReference type="KEGG" id="pdo:PSDT_1382"/>
<evidence type="ECO:0000313" key="2">
    <source>
        <dbReference type="Proteomes" id="UP000004946"/>
    </source>
</evidence>
<accession>E6JZQ0</accession>
<dbReference type="PATRIC" id="fig|864564.6.peg.1515"/>